<evidence type="ECO:0000256" key="1">
    <source>
        <dbReference type="SAM" id="SignalP"/>
    </source>
</evidence>
<comment type="caution">
    <text evidence="2">The sequence shown here is derived from an EMBL/GenBank/DDBJ whole genome shotgun (WGS) entry which is preliminary data.</text>
</comment>
<reference evidence="2 3" key="1">
    <citation type="submission" date="2020-01" db="EMBL/GenBank/DDBJ databases">
        <title>Identification and distribution of gene clusters putatively required for synthesis of sphingolipid metabolism inhibitors in phylogenetically diverse species of the filamentous fungus Fusarium.</title>
        <authorList>
            <person name="Kim H.-S."/>
            <person name="Busman M."/>
            <person name="Brown D.W."/>
            <person name="Divon H."/>
            <person name="Uhlig S."/>
            <person name="Proctor R.H."/>
        </authorList>
    </citation>
    <scope>NUCLEOTIDE SEQUENCE [LARGE SCALE GENOMIC DNA]</scope>
    <source>
        <strain evidence="2 3">NRRL 20459</strain>
    </source>
</reference>
<name>A0A8H4PLC0_9HYPO</name>
<dbReference type="OrthoDB" id="5091764at2759"/>
<dbReference type="EMBL" id="JAADYS010000381">
    <property type="protein sequence ID" value="KAF4470237.1"/>
    <property type="molecule type" value="Genomic_DNA"/>
</dbReference>
<evidence type="ECO:0000313" key="3">
    <source>
        <dbReference type="Proteomes" id="UP000554235"/>
    </source>
</evidence>
<keyword evidence="1" id="KW-0732">Signal</keyword>
<dbReference type="Proteomes" id="UP000554235">
    <property type="component" value="Unassembled WGS sequence"/>
</dbReference>
<gene>
    <name evidence="2" type="ORF">FALBO_2863</name>
</gene>
<sequence>MHFTSILTAAVATLASTASAAPKKNENFANASVFAFNSNQEGYKSFEIPLGKLTHFDASITSLELRGIFYNVPDNDAPDPNAITCQRYKDQYGAHPGSAAFTKKKPAHIATNPVPFGWVLCYVNPTAV</sequence>
<evidence type="ECO:0000313" key="2">
    <source>
        <dbReference type="EMBL" id="KAF4470237.1"/>
    </source>
</evidence>
<organism evidence="2 3">
    <name type="scientific">Fusarium albosuccineum</name>
    <dbReference type="NCBI Taxonomy" id="1237068"/>
    <lineage>
        <taxon>Eukaryota</taxon>
        <taxon>Fungi</taxon>
        <taxon>Dikarya</taxon>
        <taxon>Ascomycota</taxon>
        <taxon>Pezizomycotina</taxon>
        <taxon>Sordariomycetes</taxon>
        <taxon>Hypocreomycetidae</taxon>
        <taxon>Hypocreales</taxon>
        <taxon>Nectriaceae</taxon>
        <taxon>Fusarium</taxon>
        <taxon>Fusarium decemcellulare species complex</taxon>
    </lineage>
</organism>
<dbReference type="AlphaFoldDB" id="A0A8H4PLC0"/>
<feature type="signal peptide" evidence="1">
    <location>
        <begin position="1"/>
        <end position="20"/>
    </location>
</feature>
<proteinExistence type="predicted"/>
<keyword evidence="3" id="KW-1185">Reference proteome</keyword>
<accession>A0A8H4PLC0</accession>
<protein>
    <submittedName>
        <fullName evidence="2">Uncharacterized protein</fullName>
    </submittedName>
</protein>
<feature type="chain" id="PRO_5034346679" evidence="1">
    <location>
        <begin position="21"/>
        <end position="128"/>
    </location>
</feature>